<protein>
    <submittedName>
        <fullName evidence="3">Uncharacterized conserved protein, DUF58 family, contains vWF domain</fullName>
    </submittedName>
</protein>
<evidence type="ECO:0000259" key="2">
    <source>
        <dbReference type="Pfam" id="PF01882"/>
    </source>
</evidence>
<dbReference type="PANTHER" id="PTHR34351">
    <property type="entry name" value="SLR1927 PROTEIN-RELATED"/>
    <property type="match status" value="1"/>
</dbReference>
<evidence type="ECO:0000313" key="3">
    <source>
        <dbReference type="EMBL" id="SFQ31927.1"/>
    </source>
</evidence>
<dbReference type="InterPro" id="IPR002881">
    <property type="entry name" value="DUF58"/>
</dbReference>
<keyword evidence="1" id="KW-0472">Membrane</keyword>
<dbReference type="Proteomes" id="UP000198577">
    <property type="component" value="Unassembled WGS sequence"/>
</dbReference>
<keyword evidence="1" id="KW-1133">Transmembrane helix</keyword>
<gene>
    <name evidence="3" type="ORF">SAMN05444406_12710</name>
</gene>
<proteinExistence type="predicted"/>
<dbReference type="OrthoDB" id="9778037at2"/>
<dbReference type="EMBL" id="FOXR01000027">
    <property type="protein sequence ID" value="SFQ31927.1"/>
    <property type="molecule type" value="Genomic_DNA"/>
</dbReference>
<evidence type="ECO:0000313" key="4">
    <source>
        <dbReference type="Proteomes" id="UP000198577"/>
    </source>
</evidence>
<feature type="transmembrane region" description="Helical" evidence="1">
    <location>
        <begin position="5"/>
        <end position="21"/>
    </location>
</feature>
<sequence length="403" mass="46964">MKPLRVFIIGLGVLFLGLGLYTGEKIFFMGFTVITSLVFYAVITNLWVLTDFRYLQRITPEQATKGDRVSLVIQIHNDKPFIYPYIKVFYQIPQSVLTNEVKEEVLCILPFRYGEIKEDFICDLRGQYTVGIIGVEVGDPFGLFTFSMNLLSRSYHKPLQLSVAPRVVRLSSLPLPQIQTEGTTRQEFLATEEPASLSDIRQYQYGDPLKKIHWKISAKLQNLYVKNYETNTQPQILMFLETFPYPWEGIARYKVEDQMIECAVAVTHFILSNWLSMQLVVYHRERQQVSGRNPGDFTRFFDYLAALPFNSPFRMDEILSMESTGFSKGESIVLIVHDMSYRLFNHLCLLKQSDIHPLVFFVHYNPQLNDDLKRIIEELNRREIPCFALHTDERIDRVLERAL</sequence>
<reference evidence="3 4" key="1">
    <citation type="submission" date="2016-10" db="EMBL/GenBank/DDBJ databases">
        <authorList>
            <person name="de Groot N.N."/>
        </authorList>
    </citation>
    <scope>NUCLEOTIDE SEQUENCE [LARGE SCALE GENOMIC DNA]</scope>
    <source>
        <strain evidence="3 4">DSM 20678</strain>
    </source>
</reference>
<accession>A0A1I5XJR8</accession>
<dbReference type="AlphaFoldDB" id="A0A1I5XJR8"/>
<dbReference type="Pfam" id="PF01882">
    <property type="entry name" value="DUF58"/>
    <property type="match status" value="1"/>
</dbReference>
<dbReference type="RefSeq" id="WP_025747639.1">
    <property type="nucleotide sequence ID" value="NZ_FOXR01000027.1"/>
</dbReference>
<keyword evidence="1" id="KW-0812">Transmembrane</keyword>
<dbReference type="STRING" id="937334.SAMN05444406_12710"/>
<keyword evidence="4" id="KW-1185">Reference proteome</keyword>
<evidence type="ECO:0000256" key="1">
    <source>
        <dbReference type="SAM" id="Phobius"/>
    </source>
</evidence>
<organism evidence="3 4">
    <name type="scientific">Caldicoprobacter faecalis</name>
    <dbReference type="NCBI Taxonomy" id="937334"/>
    <lineage>
        <taxon>Bacteria</taxon>
        <taxon>Bacillati</taxon>
        <taxon>Bacillota</taxon>
        <taxon>Clostridia</taxon>
        <taxon>Caldicoprobacterales</taxon>
        <taxon>Caldicoprobacteraceae</taxon>
        <taxon>Caldicoprobacter</taxon>
    </lineage>
</organism>
<feature type="domain" description="DUF58" evidence="2">
    <location>
        <begin position="199"/>
        <end position="285"/>
    </location>
</feature>
<feature type="transmembrane region" description="Helical" evidence="1">
    <location>
        <begin position="27"/>
        <end position="49"/>
    </location>
</feature>
<name>A0A1I5XJR8_9FIRM</name>
<dbReference type="PANTHER" id="PTHR34351:SF2">
    <property type="entry name" value="DUF58 DOMAIN-CONTAINING PROTEIN"/>
    <property type="match status" value="1"/>
</dbReference>